<gene>
    <name evidence="2" type="ORF">SHKM778_95650</name>
</gene>
<feature type="compositionally biased region" description="Low complexity" evidence="1">
    <location>
        <begin position="109"/>
        <end position="120"/>
    </location>
</feature>
<evidence type="ECO:0000256" key="1">
    <source>
        <dbReference type="SAM" id="MobiDB-lite"/>
    </source>
</evidence>
<geneLocation type="plasmid" evidence="2">
    <name>pKM77-8_2</name>
</geneLocation>
<accession>A0AAT9I0L3</accession>
<reference evidence="2" key="1">
    <citation type="submission" date="2024-06" db="EMBL/GenBank/DDBJ databases">
        <authorList>
            <consortium name="consrtm"/>
            <person name="Uemura M."/>
            <person name="Terahara T."/>
        </authorList>
    </citation>
    <scope>NUCLEOTIDE SEQUENCE</scope>
    <source>
        <strain evidence="2">KM77-8</strain>
        <plasmid evidence="2">pKM77-8_2</plasmid>
    </source>
</reference>
<sequence>MLATCITQLSQTPTQPGPLLEERAGQALVVLAADRQLAYRTDARTAFESISSALHSAPELRRRLASYVLQHADPDHVLHLAHQNPDTGLFPDEDLLHWATAWPTLSQESRTAARPSSATAHDLRTPHCARPSMRPGRRTMP</sequence>
<proteinExistence type="predicted"/>
<reference evidence="2" key="2">
    <citation type="submission" date="2024-07" db="EMBL/GenBank/DDBJ databases">
        <title>Streptomyces haneummycinica sp. nov., a new antibiotic-producing actinobacterium isolated from marine sediment.</title>
        <authorList>
            <person name="Uemura M."/>
            <person name="Hamada M."/>
            <person name="Hirano S."/>
            <person name="Kobayashi K."/>
            <person name="Ohshiro T."/>
            <person name="Kobayashi T."/>
            <person name="Terahara T."/>
        </authorList>
    </citation>
    <scope>NUCLEOTIDE SEQUENCE</scope>
    <source>
        <strain evidence="2">KM77-8</strain>
        <plasmid evidence="2">pKM77-8_2</plasmid>
    </source>
</reference>
<name>A0AAT9I0L3_9ACTN</name>
<dbReference type="EMBL" id="AP035770">
    <property type="protein sequence ID" value="BFO23177.1"/>
    <property type="molecule type" value="Genomic_DNA"/>
</dbReference>
<feature type="region of interest" description="Disordered" evidence="1">
    <location>
        <begin position="106"/>
        <end position="141"/>
    </location>
</feature>
<keyword evidence="2" id="KW-0614">Plasmid</keyword>
<organism evidence="2">
    <name type="scientific">Streptomyces haneummycinicus</name>
    <dbReference type="NCBI Taxonomy" id="3074435"/>
    <lineage>
        <taxon>Bacteria</taxon>
        <taxon>Bacillati</taxon>
        <taxon>Actinomycetota</taxon>
        <taxon>Actinomycetes</taxon>
        <taxon>Kitasatosporales</taxon>
        <taxon>Streptomycetaceae</taxon>
        <taxon>Streptomyces</taxon>
    </lineage>
</organism>
<evidence type="ECO:0000313" key="2">
    <source>
        <dbReference type="EMBL" id="BFO23177.1"/>
    </source>
</evidence>
<dbReference type="AlphaFoldDB" id="A0AAT9I0L3"/>
<protein>
    <submittedName>
        <fullName evidence="2">Uncharacterized protein</fullName>
    </submittedName>
</protein>